<evidence type="ECO:0000313" key="3">
    <source>
        <dbReference type="EMBL" id="MFD0799511.1"/>
    </source>
</evidence>
<dbReference type="RefSeq" id="WP_379936497.1">
    <property type="nucleotide sequence ID" value="NZ_JBHTHY010000024.1"/>
</dbReference>
<evidence type="ECO:0000313" key="4">
    <source>
        <dbReference type="Proteomes" id="UP001597012"/>
    </source>
</evidence>
<evidence type="ECO:0000256" key="2">
    <source>
        <dbReference type="RuleBase" id="RU004508"/>
    </source>
</evidence>
<evidence type="ECO:0000256" key="1">
    <source>
        <dbReference type="ARBA" id="ARBA00037999"/>
    </source>
</evidence>
<organism evidence="3 4">
    <name type="scientific">Maribacter chungangensis</name>
    <dbReference type="NCBI Taxonomy" id="1069117"/>
    <lineage>
        <taxon>Bacteria</taxon>
        <taxon>Pseudomonadati</taxon>
        <taxon>Bacteroidota</taxon>
        <taxon>Flavobacteriia</taxon>
        <taxon>Flavobacteriales</taxon>
        <taxon>Flavobacteriaceae</taxon>
        <taxon>Maribacter</taxon>
    </lineage>
</organism>
<dbReference type="Gene3D" id="3.90.1150.10">
    <property type="entry name" value="Aspartate Aminotransferase, domain 1"/>
    <property type="match status" value="1"/>
</dbReference>
<protein>
    <submittedName>
        <fullName evidence="3">DegT/DnrJ/EryC1/StrS family aminotransferase</fullName>
    </submittedName>
</protein>
<reference evidence="4" key="1">
    <citation type="journal article" date="2019" name="Int. J. Syst. Evol. Microbiol.">
        <title>The Global Catalogue of Microorganisms (GCM) 10K type strain sequencing project: providing services to taxonomists for standard genome sequencing and annotation.</title>
        <authorList>
            <consortium name="The Broad Institute Genomics Platform"/>
            <consortium name="The Broad Institute Genome Sequencing Center for Infectious Disease"/>
            <person name="Wu L."/>
            <person name="Ma J."/>
        </authorList>
    </citation>
    <scope>NUCLEOTIDE SEQUENCE [LARGE SCALE GENOMIC DNA]</scope>
    <source>
        <strain evidence="4">CCUG 61948</strain>
    </source>
</reference>
<comment type="caution">
    <text evidence="3">The sequence shown here is derived from an EMBL/GenBank/DDBJ whole genome shotgun (WGS) entry which is preliminary data.</text>
</comment>
<dbReference type="GO" id="GO:0008483">
    <property type="term" value="F:transaminase activity"/>
    <property type="evidence" value="ECO:0007669"/>
    <property type="project" value="UniProtKB-KW"/>
</dbReference>
<dbReference type="InterPro" id="IPR000653">
    <property type="entry name" value="DegT/StrS_aminotransferase"/>
</dbReference>
<dbReference type="EMBL" id="JBHTHY010000024">
    <property type="protein sequence ID" value="MFD0799511.1"/>
    <property type="molecule type" value="Genomic_DNA"/>
</dbReference>
<dbReference type="PANTHER" id="PTHR30244">
    <property type="entry name" value="TRANSAMINASE"/>
    <property type="match status" value="1"/>
</dbReference>
<dbReference type="Proteomes" id="UP001597012">
    <property type="component" value="Unassembled WGS sequence"/>
</dbReference>
<proteinExistence type="inferred from homology"/>
<dbReference type="InterPro" id="IPR015422">
    <property type="entry name" value="PyrdxlP-dep_Trfase_small"/>
</dbReference>
<dbReference type="CDD" id="cd00616">
    <property type="entry name" value="AHBA_syn"/>
    <property type="match status" value="1"/>
</dbReference>
<keyword evidence="4" id="KW-1185">Reference proteome</keyword>
<dbReference type="SUPFAM" id="SSF53383">
    <property type="entry name" value="PLP-dependent transferases"/>
    <property type="match status" value="1"/>
</dbReference>
<dbReference type="Pfam" id="PF01041">
    <property type="entry name" value="DegT_DnrJ_EryC1"/>
    <property type="match status" value="1"/>
</dbReference>
<keyword evidence="3" id="KW-0032">Aminotransferase</keyword>
<name>A0ABW3B824_9FLAO</name>
<dbReference type="Gene3D" id="3.40.640.10">
    <property type="entry name" value="Type I PLP-dependent aspartate aminotransferase-like (Major domain)"/>
    <property type="match status" value="1"/>
</dbReference>
<keyword evidence="2" id="KW-0663">Pyridoxal phosphate</keyword>
<comment type="similarity">
    <text evidence="1 2">Belongs to the DegT/DnrJ/EryC1 family.</text>
</comment>
<sequence>MPGFELFGEAEKAQVQDVLDSGVLMRYGFDGMRNGHWKAKELEKAVAERMQTKYAQLLSSGTAALTVALQAAGIGAGDEVIMPTFTFVASFESILAIGAIPILVDIDDTLTLDPVAVEKAITPKTKVVMPVHMCGSMADLSALKAICLKYNLLLLEDACQAIGGTYEGKPLGSYGDLGCFSFDFVKTITCGEGGALITNNEVYYKHADHYSDHGHDHMGNDRGAEAHPFLGYNYRISELNAAVGCAQIKRLDEFIAIQKEHYSVLRNALTGVEGVTFRRVPEGGVENYSFLNFFLPTEELTRKAHKALGAAGVDACFYWFDNNWHYYRKWEHLTGLRTLGKFPHEIIHGMPNYETADFSKSDAWMGRTISSLVKLSWTKQQVEQRAELLANIIADTLKP</sequence>
<keyword evidence="3" id="KW-0808">Transferase</keyword>
<accession>A0ABW3B824</accession>
<dbReference type="PIRSF" id="PIRSF000390">
    <property type="entry name" value="PLP_StrS"/>
    <property type="match status" value="1"/>
</dbReference>
<dbReference type="InterPro" id="IPR015421">
    <property type="entry name" value="PyrdxlP-dep_Trfase_major"/>
</dbReference>
<dbReference type="PANTHER" id="PTHR30244:SF34">
    <property type="entry name" value="DTDP-4-AMINO-4,6-DIDEOXYGALACTOSE TRANSAMINASE"/>
    <property type="match status" value="1"/>
</dbReference>
<dbReference type="InterPro" id="IPR015424">
    <property type="entry name" value="PyrdxlP-dep_Trfase"/>
</dbReference>
<gene>
    <name evidence="3" type="ORF">ACFQZJ_18720</name>
</gene>